<evidence type="ECO:0000313" key="1">
    <source>
        <dbReference type="EMBL" id="QDO98170.1"/>
    </source>
</evidence>
<dbReference type="EMBL" id="CP041636">
    <property type="protein sequence ID" value="QDO98170.1"/>
    <property type="molecule type" value="Genomic_DNA"/>
</dbReference>
<dbReference type="Proteomes" id="UP000317496">
    <property type="component" value="Chromosome"/>
</dbReference>
<accession>A0A516H3J9</accession>
<reference evidence="1 2" key="1">
    <citation type="submission" date="2019-07" db="EMBL/GenBank/DDBJ databases">
        <title>Genome sequencing for Ferrovibrio sp. K5.</title>
        <authorList>
            <person name="Park S.-J."/>
        </authorList>
    </citation>
    <scope>NUCLEOTIDE SEQUENCE [LARGE SCALE GENOMIC DNA]</scope>
    <source>
        <strain evidence="1 2">K5</strain>
    </source>
</reference>
<dbReference type="KEGG" id="fer:FNB15_13215"/>
<dbReference type="AlphaFoldDB" id="A0A516H3J9"/>
<name>A0A516H3J9_9PROT</name>
<keyword evidence="2" id="KW-1185">Reference proteome</keyword>
<proteinExistence type="predicted"/>
<organism evidence="1 2">
    <name type="scientific">Ferrovibrio terrae</name>
    <dbReference type="NCBI Taxonomy" id="2594003"/>
    <lineage>
        <taxon>Bacteria</taxon>
        <taxon>Pseudomonadati</taxon>
        <taxon>Pseudomonadota</taxon>
        <taxon>Alphaproteobacteria</taxon>
        <taxon>Rhodospirillales</taxon>
        <taxon>Rhodospirillaceae</taxon>
        <taxon>Ferrovibrio</taxon>
    </lineage>
</organism>
<dbReference type="RefSeq" id="WP_144069151.1">
    <property type="nucleotide sequence ID" value="NZ_CP041636.1"/>
</dbReference>
<evidence type="ECO:0000313" key="2">
    <source>
        <dbReference type="Proteomes" id="UP000317496"/>
    </source>
</evidence>
<sequence length="349" mass="37616">MLAGVAVIPFAATAQTVLPACPVIVTPRDAGFCQVAPLPPKYDSLYEEKRRDLALLSFDPDEGHYLLSRQPLFAPGDISLLSRQDDPANTGMFADTGSDKLTVYSEADAAPRALQSAYDVPFFDGLALSNTSTISQSDTSGHEDRSASSGFGLAYQEYGLTFKVNPNAAANWSDLAGSGHRRFGIDNSVSAMVARDLTLTLSSGYATEGSTGDPHSMQSNERHRIAVAQHFSSGYKLGASLQRRNEYFYQEERDLNVVGLQVGVPLGETLNFTASHEFGVGEQRNLGAGNAVPFYGQQQSLDLQLHWTPAALASRAMTIMAGYTVTQDEFAGGNDPLLTQARLNLAMRF</sequence>
<protein>
    <submittedName>
        <fullName evidence="1">Uncharacterized protein</fullName>
    </submittedName>
</protein>
<gene>
    <name evidence="1" type="ORF">FNB15_13215</name>
</gene>